<organism evidence="5">
    <name type="scientific">Amphimedon queenslandica</name>
    <name type="common">Sponge</name>
    <dbReference type="NCBI Taxonomy" id="400682"/>
    <lineage>
        <taxon>Eukaryota</taxon>
        <taxon>Metazoa</taxon>
        <taxon>Porifera</taxon>
        <taxon>Demospongiae</taxon>
        <taxon>Heteroscleromorpha</taxon>
        <taxon>Haplosclerida</taxon>
        <taxon>Niphatidae</taxon>
        <taxon>Amphimedon</taxon>
    </lineage>
</organism>
<feature type="domain" description="Fibronectin type-III" evidence="4">
    <location>
        <begin position="611"/>
        <end position="699"/>
    </location>
</feature>
<dbReference type="InterPro" id="IPR013783">
    <property type="entry name" value="Ig-like_fold"/>
</dbReference>
<evidence type="ECO:0000313" key="5">
    <source>
        <dbReference type="EnsemblMetazoa" id="Aqu2.1.18860_001"/>
    </source>
</evidence>
<feature type="chain" id="PRO_5012214404" description="Fibronectin type-III domain-containing protein" evidence="3">
    <location>
        <begin position="21"/>
        <end position="1139"/>
    </location>
</feature>
<reference evidence="5" key="1">
    <citation type="submission" date="2017-05" db="UniProtKB">
        <authorList>
            <consortium name="EnsemblMetazoa"/>
        </authorList>
    </citation>
    <scope>IDENTIFICATION</scope>
</reference>
<sequence length="1139" mass="121550">MKTKLTSYLFVSYLTLLVSGKFIGTPRFTTCPSLVCLSQPVTYECNSGASTLIWRVLNTNDIIVGGVSYTEFGNDVGDTVPIAGRQFNTVLTVDGSSLVSNITFTPMLNINNYIVQCANAIGTLMNCSIVIADIPMPYIGSFAYGPAPSDYVNVDWHLRSLNPCVSHYIVMRTSATDSVNFTSTDVGLSLPIPSLNDSLYTFTVIAVDTGGRYGPDPYNVNLTLILNVPLSVANLTLTQTDYPTDINETVNITVSWKPPLLSPRPLTNGYYIYYNVSDVSETVAVEYRGEARITLSRTLSGFIVGSEYTVGVAATNILGTGPITSATITILATSVPEISSTNISATPSISAIPSMSPSSSMFPSSISPGAIAGMVIAIVGLALAVLVIILVIAIVCCVKKKKKDKPDSSVAQETIEGFKYADVDYSTKSSSSKRQAPPKPAKSQFSTIRKSKASRNAPPQEGAQYADLDHSFLSSGRPNQRPKDINQVTYSRSNTDTQHEDEELLITNLTVQPLSINTTLNSTVVFSCEATADELSFRVNNIPGSHTDVMAKGFSPSISGTAGSTIRAELQAIAYDHNNNTEINCTAITLSPLQTEASDTVILMIQGLLASVADLDYTFINGSSVLLTWTAPYTLDNVPITGYYIINGLVNIATTNKSIILSATNPDPCILNNFSVSPINGAGIGSSNNISFYYETAPLIAPPVSVVPVIYGQLISLNISINVSELCIGQYPNNITVIILSINNEMQDNTSILTQVNSQLMITGVITVPNNLNTFIVNVSLSNNGGEFLPIPSLGFGKVGPVTNINSLIDDCSTIDITWTAPTVDDRVSRILYYILRIYDAITGRLVTTVSVYDTSYQFVDTNLFIHRYTYVITGVNVLGEGISNNNTFSYQRVPRPVTEAGSNIAAFNQTSANFSFNIPVTVECTGEAPGNATVIIQCNGTGAVYNDTRLVEEARQPMNITGAVPVPLNQQCTITVVKLSPLQSTNTNEPPANPTKEVPTGGGVRSTKEPIYSDLGVVPSTGTKLLAKTEVSTVQYVDIESVRPKSKAPPVLSYDDGVVSVSGATVIGATGGDTNPPPIPDKKSKGVTTTGQETNDGADAARNLPHHVNDEGRREGGREEAGSTVADMPVIGIVSSYL</sequence>
<dbReference type="InParanoid" id="A0A1X7TVE6"/>
<dbReference type="InterPro" id="IPR003961">
    <property type="entry name" value="FN3_dom"/>
</dbReference>
<dbReference type="InterPro" id="IPR036116">
    <property type="entry name" value="FN3_sf"/>
</dbReference>
<dbReference type="Gene3D" id="2.60.40.10">
    <property type="entry name" value="Immunoglobulins"/>
    <property type="match status" value="2"/>
</dbReference>
<evidence type="ECO:0000256" key="1">
    <source>
        <dbReference type="SAM" id="MobiDB-lite"/>
    </source>
</evidence>
<keyword evidence="2" id="KW-0472">Membrane</keyword>
<feature type="region of interest" description="Disordered" evidence="1">
    <location>
        <begin position="1069"/>
        <end position="1126"/>
    </location>
</feature>
<dbReference type="SUPFAM" id="SSF49265">
    <property type="entry name" value="Fibronectin type III"/>
    <property type="match status" value="2"/>
</dbReference>
<feature type="domain" description="Fibronectin type-III" evidence="4">
    <location>
        <begin position="231"/>
        <end position="336"/>
    </location>
</feature>
<accession>A0A1X7TVE6</accession>
<feature type="signal peptide" evidence="3">
    <location>
        <begin position="1"/>
        <end position="20"/>
    </location>
</feature>
<name>A0A1X7TVE6_AMPQE</name>
<evidence type="ECO:0000256" key="2">
    <source>
        <dbReference type="SAM" id="Phobius"/>
    </source>
</evidence>
<evidence type="ECO:0000259" key="4">
    <source>
        <dbReference type="PROSITE" id="PS50853"/>
    </source>
</evidence>
<protein>
    <recommendedName>
        <fullName evidence="4">Fibronectin type-III domain-containing protein</fullName>
    </recommendedName>
</protein>
<feature type="transmembrane region" description="Helical" evidence="2">
    <location>
        <begin position="370"/>
        <end position="398"/>
    </location>
</feature>
<dbReference type="PROSITE" id="PS50853">
    <property type="entry name" value="FN3"/>
    <property type="match status" value="2"/>
</dbReference>
<dbReference type="CDD" id="cd00063">
    <property type="entry name" value="FN3"/>
    <property type="match status" value="2"/>
</dbReference>
<feature type="region of interest" description="Disordered" evidence="1">
    <location>
        <begin position="427"/>
        <end position="499"/>
    </location>
</feature>
<proteinExistence type="predicted"/>
<evidence type="ECO:0000256" key="3">
    <source>
        <dbReference type="SAM" id="SignalP"/>
    </source>
</evidence>
<dbReference type="SMART" id="SM00060">
    <property type="entry name" value="FN3"/>
    <property type="match status" value="4"/>
</dbReference>
<keyword evidence="2" id="KW-1133">Transmembrane helix</keyword>
<keyword evidence="3" id="KW-0732">Signal</keyword>
<feature type="compositionally biased region" description="Basic and acidic residues" evidence="1">
    <location>
        <begin position="1108"/>
        <end position="1122"/>
    </location>
</feature>
<dbReference type="AlphaFoldDB" id="A0A1X7TVE6"/>
<keyword evidence="2" id="KW-0812">Transmembrane</keyword>
<feature type="compositionally biased region" description="Polar residues" evidence="1">
    <location>
        <begin position="486"/>
        <end position="496"/>
    </location>
</feature>
<feature type="region of interest" description="Disordered" evidence="1">
    <location>
        <begin position="984"/>
        <end position="1008"/>
    </location>
</feature>
<dbReference type="Pfam" id="PF00041">
    <property type="entry name" value="fn3"/>
    <property type="match status" value="1"/>
</dbReference>
<dbReference type="EnsemblMetazoa" id="Aqu2.1.18860_001">
    <property type="protein sequence ID" value="Aqu2.1.18860_001"/>
    <property type="gene ID" value="Aqu2.1.18860"/>
</dbReference>
<feature type="compositionally biased region" description="Polar residues" evidence="1">
    <location>
        <begin position="1087"/>
        <end position="1096"/>
    </location>
</feature>